<reference evidence="2" key="1">
    <citation type="journal article" date="2014" name="Genome Announc.">
        <title>Genome Sequence of Arthrobacter siccitolerans 4J27, a Xeroprotectant-Producing Desiccation-Tolerant Microorganism.</title>
        <authorList>
            <person name="Manzanera M."/>
            <person name="Santa-Cruz-Calvo L."/>
            <person name="Vilchez J.I."/>
            <person name="Garcia-Fontana C."/>
            <person name="Silva-Castro G.A."/>
            <person name="Calvo C."/>
            <person name="Gonzalez-Lopez J."/>
        </authorList>
    </citation>
    <scope>NUCLEOTIDE SEQUENCE [LARGE SCALE GENOMIC DNA]</scope>
    <source>
        <strain evidence="2">4J27</strain>
    </source>
</reference>
<dbReference type="Gene3D" id="3.40.50.1820">
    <property type="entry name" value="alpha/beta hydrolase"/>
    <property type="match status" value="1"/>
</dbReference>
<name>A0A024H3L9_9MICC</name>
<dbReference type="RefSeq" id="WP_050055291.1">
    <property type="nucleotide sequence ID" value="NZ_CAQI01000044.1"/>
</dbReference>
<dbReference type="SUPFAM" id="SSF53474">
    <property type="entry name" value="alpha/beta-Hydrolases"/>
    <property type="match status" value="1"/>
</dbReference>
<gene>
    <name evidence="1" type="ORF">ARTSIC4J27_2327</name>
</gene>
<keyword evidence="2" id="KW-1185">Reference proteome</keyword>
<accession>A0A024H3L9</accession>
<organism evidence="1 2">
    <name type="scientific">Pseudarthrobacter siccitolerans</name>
    <dbReference type="NCBI Taxonomy" id="861266"/>
    <lineage>
        <taxon>Bacteria</taxon>
        <taxon>Bacillati</taxon>
        <taxon>Actinomycetota</taxon>
        <taxon>Actinomycetes</taxon>
        <taxon>Micrococcales</taxon>
        <taxon>Micrococcaceae</taxon>
        <taxon>Pseudarthrobacter</taxon>
    </lineage>
</organism>
<comment type="caution">
    <text evidence="1">The sequence shown here is derived from an EMBL/GenBank/DDBJ whole genome shotgun (WGS) entry which is preliminary data.</text>
</comment>
<dbReference type="OrthoDB" id="9797755at2"/>
<evidence type="ECO:0000313" key="1">
    <source>
        <dbReference type="EMBL" id="CCQ46364.1"/>
    </source>
</evidence>
<dbReference type="Pfam" id="PF05990">
    <property type="entry name" value="DUF900"/>
    <property type="match status" value="1"/>
</dbReference>
<protein>
    <submittedName>
        <fullName evidence="1">Uncharacterized protein</fullName>
    </submittedName>
</protein>
<proteinExistence type="predicted"/>
<evidence type="ECO:0000313" key="2">
    <source>
        <dbReference type="Proteomes" id="UP000035722"/>
    </source>
</evidence>
<dbReference type="InterPro" id="IPR010297">
    <property type="entry name" value="DUF900_hydrolase"/>
</dbReference>
<dbReference type="Proteomes" id="UP000035722">
    <property type="component" value="Unassembled WGS sequence"/>
</dbReference>
<dbReference type="InterPro" id="IPR029058">
    <property type="entry name" value="AB_hydrolase_fold"/>
</dbReference>
<dbReference type="AlphaFoldDB" id="A0A024H3L9"/>
<sequence>MWTSRGSGHQLAYHADEDSIIAAERPLYDFLTTLHDLPDVGPVHVLAHSMGCRAALRAVVRAADSGMAPFELGELILAAPDVSEKYSLKSRRSYRASLGAPPFIHPDATVPCASLNSSTMPHE</sequence>
<dbReference type="EMBL" id="CAQI01000044">
    <property type="protein sequence ID" value="CCQ46364.1"/>
    <property type="molecule type" value="Genomic_DNA"/>
</dbReference>